<protein>
    <submittedName>
        <fullName evidence="2">N-acetyltransferase</fullName>
    </submittedName>
</protein>
<dbReference type="Proteomes" id="UP000277871">
    <property type="component" value="Unassembled WGS sequence"/>
</dbReference>
<dbReference type="PANTHER" id="PTHR43792">
    <property type="entry name" value="GNAT FAMILY, PUTATIVE (AFU_ORTHOLOGUE AFUA_3G00765)-RELATED-RELATED"/>
    <property type="match status" value="1"/>
</dbReference>
<name>A0A3L9L7N3_9MICC</name>
<dbReference type="CDD" id="cd04301">
    <property type="entry name" value="NAT_SF"/>
    <property type="match status" value="1"/>
</dbReference>
<dbReference type="PROSITE" id="PS51186">
    <property type="entry name" value="GNAT"/>
    <property type="match status" value="1"/>
</dbReference>
<dbReference type="Pfam" id="PF13302">
    <property type="entry name" value="Acetyltransf_3"/>
    <property type="match status" value="1"/>
</dbReference>
<organism evidence="2 3">
    <name type="scientific">Kocuria tytonicola</name>
    <dbReference type="NCBI Taxonomy" id="2055946"/>
    <lineage>
        <taxon>Bacteria</taxon>
        <taxon>Bacillati</taxon>
        <taxon>Actinomycetota</taxon>
        <taxon>Actinomycetes</taxon>
        <taxon>Micrococcales</taxon>
        <taxon>Micrococcaceae</taxon>
        <taxon>Kocuria</taxon>
    </lineage>
</organism>
<proteinExistence type="predicted"/>
<gene>
    <name evidence="2" type="ORF">EAE32_02785</name>
</gene>
<keyword evidence="2" id="KW-0808">Transferase</keyword>
<feature type="domain" description="N-acetyltransferase" evidence="1">
    <location>
        <begin position="7"/>
        <end position="165"/>
    </location>
</feature>
<evidence type="ECO:0000313" key="2">
    <source>
        <dbReference type="EMBL" id="RLY94164.1"/>
    </source>
</evidence>
<dbReference type="InterPro" id="IPR000182">
    <property type="entry name" value="GNAT_dom"/>
</dbReference>
<keyword evidence="3" id="KW-1185">Reference proteome</keyword>
<dbReference type="InterPro" id="IPR016181">
    <property type="entry name" value="Acyl_CoA_acyltransferase"/>
</dbReference>
<evidence type="ECO:0000259" key="1">
    <source>
        <dbReference type="PROSITE" id="PS51186"/>
    </source>
</evidence>
<comment type="caution">
    <text evidence="2">The sequence shown here is derived from an EMBL/GenBank/DDBJ whole genome shotgun (WGS) entry which is preliminary data.</text>
</comment>
<dbReference type="GO" id="GO:0016747">
    <property type="term" value="F:acyltransferase activity, transferring groups other than amino-acyl groups"/>
    <property type="evidence" value="ECO:0007669"/>
    <property type="project" value="InterPro"/>
</dbReference>
<accession>A0A3L9L7N3</accession>
<dbReference type="EMBL" id="RDEX01000001">
    <property type="protein sequence ID" value="RLY94164.1"/>
    <property type="molecule type" value="Genomic_DNA"/>
</dbReference>
<reference evidence="2 3" key="1">
    <citation type="submission" date="2018-10" db="EMBL/GenBank/DDBJ databases">
        <title>Kocuria tytonicola, new bacteria from the preen glands of American barn owls (Tyto furcata).</title>
        <authorList>
            <person name="Braun M.S."/>
            <person name="Wang E."/>
            <person name="Zimmermann S."/>
            <person name="Boutin S."/>
            <person name="Wagner H."/>
            <person name="Wink M."/>
        </authorList>
    </citation>
    <scope>NUCLEOTIDE SEQUENCE [LARGE SCALE GENOMIC DNA]</scope>
    <source>
        <strain evidence="2 3">473</strain>
    </source>
</reference>
<sequence>MDSTARLSLDPPTLSDLEDIHRIYSDARTWTHFPSGRLTSREQTNALLTRWMEDWQANGLGSWIVREGGRVVGTGGCTRQKDRYWNLGYRFAPEAQGRGLATELAGAAVDAARRNRAALPVVAKVLEHNAPSVLVAKKAGLSLRYRGPDRGNPDEQAVRLVLADRDLSDEVLALVLGRTP</sequence>
<evidence type="ECO:0000313" key="3">
    <source>
        <dbReference type="Proteomes" id="UP000277871"/>
    </source>
</evidence>
<dbReference type="PANTHER" id="PTHR43792:SF1">
    <property type="entry name" value="N-ACETYLTRANSFERASE DOMAIN-CONTAINING PROTEIN"/>
    <property type="match status" value="1"/>
</dbReference>
<dbReference type="SUPFAM" id="SSF55729">
    <property type="entry name" value="Acyl-CoA N-acyltransferases (Nat)"/>
    <property type="match status" value="1"/>
</dbReference>
<dbReference type="AlphaFoldDB" id="A0A3L9L7N3"/>
<dbReference type="RefSeq" id="WP_121864112.1">
    <property type="nucleotide sequence ID" value="NZ_RDEX01000001.1"/>
</dbReference>
<dbReference type="InterPro" id="IPR051531">
    <property type="entry name" value="N-acetyltransferase"/>
</dbReference>
<dbReference type="Gene3D" id="3.40.630.30">
    <property type="match status" value="1"/>
</dbReference>